<evidence type="ECO:0000256" key="1">
    <source>
        <dbReference type="ARBA" id="ARBA00005495"/>
    </source>
</evidence>
<evidence type="ECO:0000259" key="5">
    <source>
        <dbReference type="PROSITE" id="PS51891"/>
    </source>
</evidence>
<dbReference type="Pfam" id="PF04828">
    <property type="entry name" value="GFA"/>
    <property type="match status" value="2"/>
</dbReference>
<dbReference type="Gene3D" id="3.90.1590.10">
    <property type="entry name" value="glutathione-dependent formaldehyde- activating enzyme (gfa)"/>
    <property type="match status" value="2"/>
</dbReference>
<keyword evidence="4" id="KW-0456">Lyase</keyword>
<evidence type="ECO:0000313" key="6">
    <source>
        <dbReference type="EMBL" id="KAJ5532177.1"/>
    </source>
</evidence>
<proteinExistence type="inferred from homology"/>
<comment type="caution">
    <text evidence="6">The sequence shown here is derived from an EMBL/GenBank/DDBJ whole genome shotgun (WGS) entry which is preliminary data.</text>
</comment>
<keyword evidence="3" id="KW-0862">Zinc</keyword>
<name>A0AAD6CPC7_9EURO</name>
<feature type="domain" description="CENP-V/GFA" evidence="5">
    <location>
        <begin position="8"/>
        <end position="128"/>
    </location>
</feature>
<evidence type="ECO:0000256" key="4">
    <source>
        <dbReference type="ARBA" id="ARBA00023239"/>
    </source>
</evidence>
<accession>A0AAD6CPC7</accession>
<keyword evidence="2" id="KW-0479">Metal-binding</keyword>
<dbReference type="AlphaFoldDB" id="A0AAD6CPC7"/>
<dbReference type="EMBL" id="JAQIZZ010000007">
    <property type="protein sequence ID" value="KAJ5532177.1"/>
    <property type="molecule type" value="Genomic_DNA"/>
</dbReference>
<evidence type="ECO:0000256" key="3">
    <source>
        <dbReference type="ARBA" id="ARBA00022833"/>
    </source>
</evidence>
<dbReference type="PANTHER" id="PTHR33337">
    <property type="entry name" value="GFA DOMAIN-CONTAINING PROTEIN"/>
    <property type="match status" value="1"/>
</dbReference>
<organism evidence="6 7">
    <name type="scientific">Penicillium frequentans</name>
    <dbReference type="NCBI Taxonomy" id="3151616"/>
    <lineage>
        <taxon>Eukaryota</taxon>
        <taxon>Fungi</taxon>
        <taxon>Dikarya</taxon>
        <taxon>Ascomycota</taxon>
        <taxon>Pezizomycotina</taxon>
        <taxon>Eurotiomycetes</taxon>
        <taxon>Eurotiomycetidae</taxon>
        <taxon>Eurotiales</taxon>
        <taxon>Aspergillaceae</taxon>
        <taxon>Penicillium</taxon>
    </lineage>
</organism>
<dbReference type="GO" id="GO:0046872">
    <property type="term" value="F:metal ion binding"/>
    <property type="evidence" value="ECO:0007669"/>
    <property type="project" value="UniProtKB-KW"/>
</dbReference>
<dbReference type="InterPro" id="IPR011057">
    <property type="entry name" value="Mss4-like_sf"/>
</dbReference>
<dbReference type="GO" id="GO:0016846">
    <property type="term" value="F:carbon-sulfur lyase activity"/>
    <property type="evidence" value="ECO:0007669"/>
    <property type="project" value="InterPro"/>
</dbReference>
<dbReference type="Proteomes" id="UP001220324">
    <property type="component" value="Unassembled WGS sequence"/>
</dbReference>
<dbReference type="PANTHER" id="PTHR33337:SF31">
    <property type="entry name" value="DUF636 DOMAIN PROTEIN (AFU_ORTHOLOGUE AFUA_2G12650)"/>
    <property type="match status" value="1"/>
</dbReference>
<gene>
    <name evidence="6" type="ORF">N7494_008729</name>
</gene>
<reference evidence="6 7" key="1">
    <citation type="journal article" date="2023" name="IMA Fungus">
        <title>Comparative genomic study of the Penicillium genus elucidates a diverse pangenome and 15 lateral gene transfer events.</title>
        <authorList>
            <person name="Petersen C."/>
            <person name="Sorensen T."/>
            <person name="Nielsen M.R."/>
            <person name="Sondergaard T.E."/>
            <person name="Sorensen J.L."/>
            <person name="Fitzpatrick D.A."/>
            <person name="Frisvad J.C."/>
            <person name="Nielsen K.L."/>
        </authorList>
    </citation>
    <scope>NUCLEOTIDE SEQUENCE [LARGE SCALE GENOMIC DNA]</scope>
    <source>
        <strain evidence="6 7">IBT 35679</strain>
    </source>
</reference>
<evidence type="ECO:0000313" key="7">
    <source>
        <dbReference type="Proteomes" id="UP001220324"/>
    </source>
</evidence>
<dbReference type="SUPFAM" id="SSF51316">
    <property type="entry name" value="Mss4-like"/>
    <property type="match status" value="2"/>
</dbReference>
<dbReference type="InterPro" id="IPR006913">
    <property type="entry name" value="CENP-V/GFA"/>
</dbReference>
<comment type="similarity">
    <text evidence="1">Belongs to the Gfa family.</text>
</comment>
<keyword evidence="7" id="KW-1185">Reference proteome</keyword>
<protein>
    <recommendedName>
        <fullName evidence="5">CENP-V/GFA domain-containing protein</fullName>
    </recommendedName>
</protein>
<evidence type="ECO:0000256" key="2">
    <source>
        <dbReference type="ARBA" id="ARBA00022723"/>
    </source>
</evidence>
<sequence length="349" mass="38115">MTSSNKVLTASCHCHSVQFTINVPITSLPLKVHLCHCSICRHTHGTPCTFHARLPSGVEPQFIPPSGLANLTGYKHATALSTRYFCSTCGCHIGDHIPDDGIWVISNAIFDANKADHGVWKFNTHLYPDSAPDGGLSALVSTVDEHHLELVSPKHFSEPIADVPQGDEANDKELLAQCHCGGVSFHISRPQAEFIASPAGQTWLSPTDQTKWLACMDLCDDCRLVNGTNVIGWMFVPVNHLSPNPSPDLLIGSSKAYRSTADVLRTFCRTCGATVFYSCADRPEIVDIAVGLLKAPEGAMAEDWVLWRAARASWPEDGLQYHAGFSRALIEGMKQWGTERGQLQDFVIP</sequence>
<dbReference type="PROSITE" id="PS51891">
    <property type="entry name" value="CENP_V_GFA"/>
    <property type="match status" value="1"/>
</dbReference>